<dbReference type="InterPro" id="IPR049233">
    <property type="entry name" value="DUF6830"/>
</dbReference>
<feature type="compositionally biased region" description="Acidic residues" evidence="1">
    <location>
        <begin position="310"/>
        <end position="321"/>
    </location>
</feature>
<evidence type="ECO:0000259" key="2">
    <source>
        <dbReference type="Pfam" id="PF20722"/>
    </source>
</evidence>
<reference evidence="3 4" key="1">
    <citation type="submission" date="2019-01" db="EMBL/GenBank/DDBJ databases">
        <title>Genome sequencing of the rare red list fungi Fomitopsis rosea.</title>
        <authorList>
            <person name="Buettner E."/>
            <person name="Kellner H."/>
        </authorList>
    </citation>
    <scope>NUCLEOTIDE SEQUENCE [LARGE SCALE GENOMIC DNA]</scope>
    <source>
        <strain evidence="3 4">DSM 105464</strain>
    </source>
</reference>
<evidence type="ECO:0000313" key="3">
    <source>
        <dbReference type="EMBL" id="TFY51884.1"/>
    </source>
</evidence>
<feature type="domain" description="DUF6830" evidence="2">
    <location>
        <begin position="969"/>
        <end position="1092"/>
    </location>
</feature>
<dbReference type="EMBL" id="SEKV01001086">
    <property type="protein sequence ID" value="TFY51884.1"/>
    <property type="molecule type" value="Genomic_DNA"/>
</dbReference>
<protein>
    <recommendedName>
        <fullName evidence="2">DUF6830 domain-containing protein</fullName>
    </recommendedName>
</protein>
<feature type="region of interest" description="Disordered" evidence="1">
    <location>
        <begin position="248"/>
        <end position="344"/>
    </location>
</feature>
<accession>A0A4Y9XNI9</accession>
<proteinExistence type="predicted"/>
<sequence length="1113" mass="124349">MGNAVAETPRFARLHDNNFAWDSMVVYGYAMLWTTTFVSIARPEWLPIARVAEGALARKYYRRHHFSCVRVDRQRRLLAGPPLYTVFVQPLSGRSIPISKPEPLSLVHANSLWSDRRHAYAAVSDNTTIADMRGMLVVKGLHPSLARSVDICYMNRQGYAIPDERCMRDIGAGNLSHFAMSGRLYGGNPGGVERYSCVGCGMAGFDSANALSRHVARSRNPSCATSIDIATDRARERALARLGEDHAARQAVGRGQGHSSSASAGIRSPAPEPLQPGEESDRDEERALSPLDGFPPDIDFDDGPWMHEADELDELDAEPDQADPPSSSSSSSCAEDERDYDVERDRTPANDAALEEEELPGLHGLDEEFLFRDPHVVHFGGRAGAPVTHPDRAASRPFALYEAAMSEELSDVNAYAPFASEMEWHIAKWAKQRGPSASSFNKFLSINGVLDALRLSFKNTKELNKRIDSSLPGRPAFVCHALEVDGERYELWLRDIMQCIRVLFGSPDWAADMLFAPERHYVDETQTSRIYGDMNTGEWWWRLQRKLEGQRPGATIIPLILSSDKTQLTMFRNRSCYPLYLTIGNIPKAIRRKPTRQGQLLVGYLPVTRLSHIKKEETRRRAISNLFHTCLRAALAPTRKAASRGEQMSSGDGTVRRCHPVFAAYIGDYPEIVCVAGVKNGECPAGVVDPGSLGEHVPCTQRDLNAIMRALSTLQRTGDPLAHVEACKAAGIKPIEDPFWKDLPYVNIYASFPPDILHQLYQGMVKHVIEWTKSAYGDRVIDERFQSLPPNHNLRHFSKGISHLSRVSGTEHQDICRVLLGAIVDLRLPGGQSPVRLVRAIRALLDFVYLAQLPAHTSTTLAQLEDSLARFHANKAIFVALGIRDHFNFPKLHSLQHYVTGIKLFGTADGTNTAQSEHLHISLAKDPWRKSNRKDEYPQMTASVVRLEKIHAHTLYIDWRLAGRPDLPPMPTAIRHKLHQHVTRYPTHKSLSFAAVESRYGASNFQNVLKEYIVRFKHPELSGRRLANFVDVYNLPFRSVSVWHKVKFWNQDPFQRSNAPETLDVIHARPAYRDTQGRVVAGRHDTALVNENGDGGFAGVTGKANLPIPVPSC</sequence>
<dbReference type="AlphaFoldDB" id="A0A4Y9XNI9"/>
<gene>
    <name evidence="3" type="ORF">EVJ58_g10326</name>
</gene>
<evidence type="ECO:0000313" key="4">
    <source>
        <dbReference type="Proteomes" id="UP000298390"/>
    </source>
</evidence>
<dbReference type="Pfam" id="PF18759">
    <property type="entry name" value="Plavaka"/>
    <property type="match status" value="1"/>
</dbReference>
<evidence type="ECO:0000256" key="1">
    <source>
        <dbReference type="SAM" id="MobiDB-lite"/>
    </source>
</evidence>
<organism evidence="3 4">
    <name type="scientific">Rhodofomes roseus</name>
    <dbReference type="NCBI Taxonomy" id="34475"/>
    <lineage>
        <taxon>Eukaryota</taxon>
        <taxon>Fungi</taxon>
        <taxon>Dikarya</taxon>
        <taxon>Basidiomycota</taxon>
        <taxon>Agaricomycotina</taxon>
        <taxon>Agaricomycetes</taxon>
        <taxon>Polyporales</taxon>
        <taxon>Rhodofomes</taxon>
    </lineage>
</organism>
<comment type="caution">
    <text evidence="3">The sequence shown here is derived from an EMBL/GenBank/DDBJ whole genome shotgun (WGS) entry which is preliminary data.</text>
</comment>
<name>A0A4Y9XNI9_9APHY</name>
<feature type="compositionally biased region" description="Low complexity" evidence="1">
    <location>
        <begin position="323"/>
        <end position="332"/>
    </location>
</feature>
<dbReference type="InterPro" id="IPR041078">
    <property type="entry name" value="Plavaka"/>
</dbReference>
<dbReference type="Pfam" id="PF20722">
    <property type="entry name" value="DUF6830"/>
    <property type="match status" value="1"/>
</dbReference>
<dbReference type="Proteomes" id="UP000298390">
    <property type="component" value="Unassembled WGS sequence"/>
</dbReference>